<dbReference type="Pfam" id="PF01381">
    <property type="entry name" value="HTH_3"/>
    <property type="match status" value="1"/>
</dbReference>
<gene>
    <name evidence="3" type="primary">immR</name>
    <name evidence="3" type="ORF">VRLFYP33_00875</name>
</gene>
<dbReference type="InterPro" id="IPR001387">
    <property type="entry name" value="Cro/C1-type_HTH"/>
</dbReference>
<protein>
    <submittedName>
        <fullName evidence="3">HTH-type transcriptional regulator ImmR</fullName>
    </submittedName>
</protein>
<sequence>MALYKNLKRVRTRTGKSQLEVAHSVGISNAALSNYETGYREPDLETLKQLAVYYGVSLDELAEVKPSAPLVYDLWAVIKNKEIAFNGKRYALKPSQRQQLRKQLAAFFEKYDPVVDKVEK</sequence>
<dbReference type="PROSITE" id="PS50943">
    <property type="entry name" value="HTH_CROC1"/>
    <property type="match status" value="1"/>
</dbReference>
<dbReference type="CDD" id="cd00093">
    <property type="entry name" value="HTH_XRE"/>
    <property type="match status" value="1"/>
</dbReference>
<organism evidence="3">
    <name type="scientific">Veillonella ratti</name>
    <dbReference type="NCBI Taxonomy" id="103892"/>
    <lineage>
        <taxon>Bacteria</taxon>
        <taxon>Bacillati</taxon>
        <taxon>Bacillota</taxon>
        <taxon>Negativicutes</taxon>
        <taxon>Veillonellales</taxon>
        <taxon>Veillonellaceae</taxon>
        <taxon>Veillonella</taxon>
    </lineage>
</organism>
<evidence type="ECO:0000259" key="2">
    <source>
        <dbReference type="PROSITE" id="PS50943"/>
    </source>
</evidence>
<name>A0A6N3AT22_9FIRM</name>
<dbReference type="EMBL" id="CACRUX010000037">
    <property type="protein sequence ID" value="VYT95574.1"/>
    <property type="molecule type" value="Genomic_DNA"/>
</dbReference>
<dbReference type="GO" id="GO:0003677">
    <property type="term" value="F:DNA binding"/>
    <property type="evidence" value="ECO:0007669"/>
    <property type="project" value="UniProtKB-KW"/>
</dbReference>
<dbReference type="PANTHER" id="PTHR46558">
    <property type="entry name" value="TRACRIPTIONAL REGULATORY PROTEIN-RELATED-RELATED"/>
    <property type="match status" value="1"/>
</dbReference>
<feature type="domain" description="HTH cro/C1-type" evidence="2">
    <location>
        <begin position="7"/>
        <end position="61"/>
    </location>
</feature>
<dbReference type="AlphaFoldDB" id="A0A6N3AT22"/>
<dbReference type="InterPro" id="IPR010982">
    <property type="entry name" value="Lambda_DNA-bd_dom_sf"/>
</dbReference>
<proteinExistence type="predicted"/>
<dbReference type="SUPFAM" id="SSF47413">
    <property type="entry name" value="lambda repressor-like DNA-binding domains"/>
    <property type="match status" value="1"/>
</dbReference>
<reference evidence="3" key="1">
    <citation type="submission" date="2019-11" db="EMBL/GenBank/DDBJ databases">
        <authorList>
            <person name="Feng L."/>
        </authorList>
    </citation>
    <scope>NUCLEOTIDE SEQUENCE</scope>
    <source>
        <strain evidence="3">VrattiLFYP33</strain>
    </source>
</reference>
<accession>A0A6N3AT22</accession>
<dbReference type="Gene3D" id="1.10.260.40">
    <property type="entry name" value="lambda repressor-like DNA-binding domains"/>
    <property type="match status" value="1"/>
</dbReference>
<evidence type="ECO:0000256" key="1">
    <source>
        <dbReference type="ARBA" id="ARBA00023125"/>
    </source>
</evidence>
<evidence type="ECO:0000313" key="3">
    <source>
        <dbReference type="EMBL" id="VYT95574.1"/>
    </source>
</evidence>
<dbReference type="RefSeq" id="WP_021841895.1">
    <property type="nucleotide sequence ID" value="NZ_CACRUX010000037.1"/>
</dbReference>
<dbReference type="SMART" id="SM00530">
    <property type="entry name" value="HTH_XRE"/>
    <property type="match status" value="1"/>
</dbReference>
<keyword evidence="1" id="KW-0238">DNA-binding</keyword>
<dbReference type="PANTHER" id="PTHR46558:SF11">
    <property type="entry name" value="HTH-TYPE TRANSCRIPTIONAL REGULATOR XRE"/>
    <property type="match status" value="1"/>
</dbReference>